<evidence type="ECO:0008006" key="2">
    <source>
        <dbReference type="Google" id="ProtNLM"/>
    </source>
</evidence>
<gene>
    <name evidence="1" type="ORF">S03H2_69556</name>
</gene>
<organism evidence="1">
    <name type="scientific">marine sediment metagenome</name>
    <dbReference type="NCBI Taxonomy" id="412755"/>
    <lineage>
        <taxon>unclassified sequences</taxon>
        <taxon>metagenomes</taxon>
        <taxon>ecological metagenomes</taxon>
    </lineage>
</organism>
<reference evidence="1" key="1">
    <citation type="journal article" date="2014" name="Front. Microbiol.">
        <title>High frequency of phylogenetically diverse reductive dehalogenase-homologous genes in deep subseafloor sedimentary metagenomes.</title>
        <authorList>
            <person name="Kawai M."/>
            <person name="Futagami T."/>
            <person name="Toyoda A."/>
            <person name="Takaki Y."/>
            <person name="Nishi S."/>
            <person name="Hori S."/>
            <person name="Arai W."/>
            <person name="Tsubouchi T."/>
            <person name="Morono Y."/>
            <person name="Uchiyama I."/>
            <person name="Ito T."/>
            <person name="Fujiyama A."/>
            <person name="Inagaki F."/>
            <person name="Takami H."/>
        </authorList>
    </citation>
    <scope>NUCLEOTIDE SEQUENCE</scope>
    <source>
        <strain evidence="1">Expedition CK06-06</strain>
    </source>
</reference>
<sequence>MCGVRSSAQISKISLRTFLLGAALGLVLAAPASAADCVMGSKAAPVEILSACSAIIDQSSNPNSDRVAALLVRADANARTSGGLTQALRDIDRAIALDGKNARAWRLRG</sequence>
<evidence type="ECO:0000313" key="1">
    <source>
        <dbReference type="EMBL" id="GAH98365.1"/>
    </source>
</evidence>
<proteinExistence type="predicted"/>
<accession>X1KXK0</accession>
<protein>
    <recommendedName>
        <fullName evidence="2">Tetratricopeptide repeat protein</fullName>
    </recommendedName>
</protein>
<comment type="caution">
    <text evidence="1">The sequence shown here is derived from an EMBL/GenBank/DDBJ whole genome shotgun (WGS) entry which is preliminary data.</text>
</comment>
<dbReference type="EMBL" id="BARU01045985">
    <property type="protein sequence ID" value="GAH98365.1"/>
    <property type="molecule type" value="Genomic_DNA"/>
</dbReference>
<feature type="non-terminal residue" evidence="1">
    <location>
        <position position="109"/>
    </location>
</feature>
<dbReference type="AlphaFoldDB" id="X1KXK0"/>
<name>X1KXK0_9ZZZZ</name>